<dbReference type="CDD" id="cd01994">
    <property type="entry name" value="AANH_PF0828-like"/>
    <property type="match status" value="1"/>
</dbReference>
<dbReference type="NCBIfam" id="TIGR00290">
    <property type="entry name" value="MJ0570_dom"/>
    <property type="match status" value="1"/>
</dbReference>
<keyword evidence="2" id="KW-0436">Ligase</keyword>
<dbReference type="SUPFAM" id="SSF52402">
    <property type="entry name" value="Adenine nucleotide alpha hydrolases-like"/>
    <property type="match status" value="1"/>
</dbReference>
<reference evidence="2 3" key="1">
    <citation type="submission" date="2024-09" db="EMBL/GenBank/DDBJ databases">
        <authorList>
            <person name="Sun Q."/>
            <person name="Mori K."/>
        </authorList>
    </citation>
    <scope>NUCLEOTIDE SEQUENCE [LARGE SCALE GENOMIC DNA]</scope>
    <source>
        <strain evidence="2 3">CECT 7682</strain>
    </source>
</reference>
<dbReference type="EC" id="6.3.1.14" evidence="2"/>
<evidence type="ECO:0000313" key="3">
    <source>
        <dbReference type="Proteomes" id="UP001589654"/>
    </source>
</evidence>
<protein>
    <submittedName>
        <fullName evidence="2">Diphthine--ammonia ligase</fullName>
        <ecNumber evidence="2">6.3.1.14</ecNumber>
    </submittedName>
</protein>
<dbReference type="RefSeq" id="WP_290249625.1">
    <property type="nucleotide sequence ID" value="NZ_JAUFQT010000002.1"/>
</dbReference>
<comment type="caution">
    <text evidence="2">The sequence shown here is derived from an EMBL/GenBank/DDBJ whole genome shotgun (WGS) entry which is preliminary data.</text>
</comment>
<sequence>MIKSIFNWSGGKDSALALYKVLNEGQFEIHTLMTTVNSHFNRISMHGVRKELLQAQGKSIGLPIKEILLPEMPSMSEYDQTMKNTLSGLKKEGITHSIFGDIFLEDLKQYREDRLAEVGIKGHFPLWKKDTKELIHEFIDLGFKTIVICTKAELLPSEFAGRIIDKEFLKDLPKDVDPCGENGEFHTFVYDGPIFKEPVSFSLGEKVFKSYNAPKDKNDSCLPADEKPKPQAGFHYCDLIPD</sequence>
<dbReference type="InterPro" id="IPR002761">
    <property type="entry name" value="Diphthami_syn_dom"/>
</dbReference>
<feature type="domain" description="Diphthamide synthase" evidence="1">
    <location>
        <begin position="3"/>
        <end position="205"/>
    </location>
</feature>
<accession>A0ABV5J630</accession>
<dbReference type="EMBL" id="JBHMEW010000058">
    <property type="protein sequence ID" value="MFB9212126.1"/>
    <property type="molecule type" value="Genomic_DNA"/>
</dbReference>
<dbReference type="Pfam" id="PF01902">
    <property type="entry name" value="Diphthami_syn_2"/>
    <property type="match status" value="1"/>
</dbReference>
<proteinExistence type="predicted"/>
<evidence type="ECO:0000259" key="1">
    <source>
        <dbReference type="Pfam" id="PF01902"/>
    </source>
</evidence>
<dbReference type="GO" id="GO:0017178">
    <property type="term" value="F:diphthine-ammonia ligase activity"/>
    <property type="evidence" value="ECO:0007669"/>
    <property type="project" value="UniProtKB-EC"/>
</dbReference>
<dbReference type="InterPro" id="IPR030662">
    <property type="entry name" value="DPH6/MJ0570"/>
</dbReference>
<evidence type="ECO:0000313" key="2">
    <source>
        <dbReference type="EMBL" id="MFB9212126.1"/>
    </source>
</evidence>
<dbReference type="InterPro" id="IPR014729">
    <property type="entry name" value="Rossmann-like_a/b/a_fold"/>
</dbReference>
<gene>
    <name evidence="2" type="ORF">ACFFUR_09930</name>
</gene>
<dbReference type="PIRSF" id="PIRSF039123">
    <property type="entry name" value="Diphthamide_synthase"/>
    <property type="match status" value="1"/>
</dbReference>
<keyword evidence="3" id="KW-1185">Reference proteome</keyword>
<dbReference type="Gene3D" id="3.90.1490.10">
    <property type="entry name" value="putative n-type atp pyrophosphatase, domain 2"/>
    <property type="match status" value="1"/>
</dbReference>
<dbReference type="Gene3D" id="3.40.50.620">
    <property type="entry name" value="HUPs"/>
    <property type="match status" value="1"/>
</dbReference>
<dbReference type="Proteomes" id="UP001589654">
    <property type="component" value="Unassembled WGS sequence"/>
</dbReference>
<organism evidence="2 3">
    <name type="scientific">Echinicola jeungdonensis</name>
    <dbReference type="NCBI Taxonomy" id="709343"/>
    <lineage>
        <taxon>Bacteria</taxon>
        <taxon>Pseudomonadati</taxon>
        <taxon>Bacteroidota</taxon>
        <taxon>Cytophagia</taxon>
        <taxon>Cytophagales</taxon>
        <taxon>Cyclobacteriaceae</taxon>
        <taxon>Echinicola</taxon>
    </lineage>
</organism>
<name>A0ABV5J630_9BACT</name>